<dbReference type="InterPro" id="IPR035969">
    <property type="entry name" value="Rab-GAP_TBC_sf"/>
</dbReference>
<sequence length="949" mass="105761">MADTPDEALLGSWDQDLAEALDSGGSDMEMERGIIQIALNVSGKGDSLSPWDGVLDLPEQTLIHNRSQQLIDQLKVSEEERRDMVSDVESVITFYCKSRNISFTPELSWPHLLKPLLGLQLPRSDLYNCFYAVMNKYIPRECVPNGRPFHLYRLLLQYHEPELCSFLDTKKITPDSYAINWMGSLFSSHCPPDVTQAVWDCYLRQADPFLIFFLMLIILVNAKEAILSDDGGSKEDIINMLEASPSHLESEDIEDLFSLAQYYQSKTPLSLRKMNQNLFGSSLVALKEEDTDLSQALCLPVSVPEILQANQLQQDGVRFFVVDCRPAEQYNAGHLSTAFHLDSDLMLQTPSEFALSVKSLLEAQKQSLESGSIASGEHLCFMGSGREEEDMYMNMVLAHFLQKNKEYVSIAKGGFMALQKHLVDMNIEGLDSSYIHWIVSTSGSHSSLSSADGESLSSPGDGKGVKSLVNKMTFALKSKSVNVKEKMISFIENTATPVDRHVSSSDRVGKPYRGVKPVFSIGDEEEYDTDEIDSSSMSDDDRKEIVNIQTWTNKPDVKHHIPCNEVKETGHMFPSHLLITATHMYCLREIASRKGFAYIQSRQALNSVVKITSKKKHPELITFKFGSNNSTGVEISAVERYLIPNAGDATKVIKQQIMKVLDALESSAPFSRSPSGVPPAGSTAAVLTVKLCVSVFGTWRAHGWLRGLWDRLLWLWLLEFRLAVVQLQVSRVKADNLSRVRGLVKEAAGQGSKVVLLPECFNSPYGSSFFPEYAERIPGESTQALSEAARDSKVYLVGGSIPEEDGGKLYNSCTVFGPDGELILKHRKIHLFDIDIPGKIRFRESETLSPGNSLSMFQTPFCKVGVGICYDMRFAELAQLYSREGCQLLVYPGAFNMTTGPAHWELLQRGRAVDNQVYVATASPARDETSSYVAWGHSTVVNPWYNTKL</sequence>
<gene>
    <name evidence="14" type="ORF">FQN60_013069</name>
</gene>
<reference evidence="14 15" key="1">
    <citation type="submission" date="2019-08" db="EMBL/GenBank/DDBJ databases">
        <title>A chromosome-level genome assembly, high-density linkage maps, and genome scans reveal the genomic architecture of hybrid incompatibilities underlying speciation via character displacement in darters (Percidae: Etheostominae).</title>
        <authorList>
            <person name="Moran R.L."/>
            <person name="Catchen J.M."/>
            <person name="Fuller R.C."/>
        </authorList>
    </citation>
    <scope>NUCLEOTIDE SEQUENCE [LARGE SCALE GENOMIC DNA]</scope>
    <source>
        <strain evidence="14">EspeVRDwgs_2016</strain>
        <tissue evidence="14">Muscle</tissue>
    </source>
</reference>
<dbReference type="PROSITE" id="PS50206">
    <property type="entry name" value="RHODANESE_3"/>
    <property type="match status" value="1"/>
</dbReference>
<feature type="domain" description="Rab-GAP TBC" evidence="11">
    <location>
        <begin position="1"/>
        <end position="206"/>
    </location>
</feature>
<dbReference type="InterPro" id="IPR003010">
    <property type="entry name" value="C-N_Hydrolase"/>
</dbReference>
<feature type="domain" description="Rhodanese" evidence="12">
    <location>
        <begin position="315"/>
        <end position="424"/>
    </location>
</feature>
<dbReference type="SUPFAM" id="SSF52821">
    <property type="entry name" value="Rhodanese/Cell cycle control phosphatase"/>
    <property type="match status" value="1"/>
</dbReference>
<evidence type="ECO:0000256" key="8">
    <source>
        <dbReference type="ARBA" id="ARBA00039118"/>
    </source>
</evidence>
<dbReference type="PANTHER" id="PTHR13297:SF5">
    <property type="entry name" value="TBC1 DOMAIN FAMILY MEMBER 23"/>
    <property type="match status" value="1"/>
</dbReference>
<dbReference type="SUPFAM" id="SSF47923">
    <property type="entry name" value="Ypt/Rab-GAP domain of gyp1p"/>
    <property type="match status" value="1"/>
</dbReference>
<dbReference type="InterPro" id="IPR045254">
    <property type="entry name" value="Nit1/2_C-N_Hydrolase"/>
</dbReference>
<comment type="caution">
    <text evidence="14">The sequence shown here is derived from an EMBL/GenBank/DDBJ whole genome shotgun (WGS) entry which is preliminary data.</text>
</comment>
<dbReference type="FunFam" id="3.40.250.10:FF:000002">
    <property type="entry name" value="TBC1 domain family member 23"/>
    <property type="match status" value="1"/>
</dbReference>
<dbReference type="CDD" id="cd07572">
    <property type="entry name" value="nit"/>
    <property type="match status" value="1"/>
</dbReference>
<dbReference type="GO" id="GO:0005802">
    <property type="term" value="C:trans-Golgi network"/>
    <property type="evidence" value="ECO:0007669"/>
    <property type="project" value="TreeGrafter"/>
</dbReference>
<accession>A0A5J5D8J1</accession>
<protein>
    <recommendedName>
        <fullName evidence="3">TBC1 domain family member 23</fullName>
        <ecNumber evidence="8">3.5.1.3</ecNumber>
    </recommendedName>
    <alternativeName>
        <fullName evidence="9">Nitrilase homolog 2</fullName>
    </alternativeName>
</protein>
<comment type="catalytic activity">
    <reaction evidence="7">
        <text>2-oxoglutaramate + H2O = 2-oxoglutarate + NH4(+)</text>
        <dbReference type="Rhea" id="RHEA:32963"/>
        <dbReference type="ChEBI" id="CHEBI:15377"/>
        <dbReference type="ChEBI" id="CHEBI:16769"/>
        <dbReference type="ChEBI" id="CHEBI:16810"/>
        <dbReference type="ChEBI" id="CHEBI:28938"/>
        <dbReference type="EC" id="3.5.1.3"/>
    </reaction>
    <physiologicalReaction direction="left-to-right" evidence="7">
        <dbReference type="Rhea" id="RHEA:32964"/>
    </physiologicalReaction>
</comment>
<dbReference type="PROSITE" id="PS50086">
    <property type="entry name" value="TBC_RABGAP"/>
    <property type="match status" value="1"/>
</dbReference>
<evidence type="ECO:0000259" key="12">
    <source>
        <dbReference type="PROSITE" id="PS50206"/>
    </source>
</evidence>
<evidence type="ECO:0000256" key="7">
    <source>
        <dbReference type="ARBA" id="ARBA00036637"/>
    </source>
</evidence>
<dbReference type="InterPro" id="IPR036873">
    <property type="entry name" value="Rhodanese-like_dom_sf"/>
</dbReference>
<keyword evidence="5" id="KW-0378">Hydrolase</keyword>
<dbReference type="Pfam" id="PF00581">
    <property type="entry name" value="Rhodanese"/>
    <property type="match status" value="1"/>
</dbReference>
<evidence type="ECO:0000313" key="15">
    <source>
        <dbReference type="Proteomes" id="UP000327493"/>
    </source>
</evidence>
<dbReference type="InterPro" id="IPR000195">
    <property type="entry name" value="Rab-GAP-TBC_dom"/>
</dbReference>
<dbReference type="Gene3D" id="1.10.472.80">
    <property type="entry name" value="Ypt/Rab-GAP domain of gyp1p, domain 3"/>
    <property type="match status" value="1"/>
</dbReference>
<dbReference type="CDD" id="cd20788">
    <property type="entry name" value="TBC1D23_C-like"/>
    <property type="match status" value="1"/>
</dbReference>
<evidence type="ECO:0000256" key="2">
    <source>
        <dbReference type="ARBA" id="ARBA00010613"/>
    </source>
</evidence>
<dbReference type="Gene3D" id="3.60.110.10">
    <property type="entry name" value="Carbon-nitrogen hydrolase"/>
    <property type="match status" value="1"/>
</dbReference>
<comment type="subcellular location">
    <subcellularLocation>
        <location evidence="1">Golgi apparatus</location>
        <location evidence="1">trans-Golgi network</location>
    </subcellularLocation>
</comment>
<dbReference type="AlphaFoldDB" id="A0A5J5D8J1"/>
<dbReference type="Pfam" id="PF19430">
    <property type="entry name" value="TBC1D23_C"/>
    <property type="match status" value="1"/>
</dbReference>
<dbReference type="GO" id="GO:0099041">
    <property type="term" value="P:vesicle tethering to Golgi"/>
    <property type="evidence" value="ECO:0007669"/>
    <property type="project" value="TreeGrafter"/>
</dbReference>
<evidence type="ECO:0000256" key="5">
    <source>
        <dbReference type="ARBA" id="ARBA00022801"/>
    </source>
</evidence>
<dbReference type="Pfam" id="PF00795">
    <property type="entry name" value="CN_hydrolase"/>
    <property type="match status" value="1"/>
</dbReference>
<dbReference type="FunFam" id="3.60.110.10:FF:000002">
    <property type="entry name" value="Nitrilase family member 2"/>
    <property type="match status" value="1"/>
</dbReference>
<dbReference type="Proteomes" id="UP000327493">
    <property type="component" value="Chromosome 9"/>
</dbReference>
<dbReference type="InterPro" id="IPR045799">
    <property type="entry name" value="TBC1D23_C"/>
</dbReference>
<organism evidence="14 15">
    <name type="scientific">Etheostoma spectabile</name>
    <name type="common">orangethroat darter</name>
    <dbReference type="NCBI Taxonomy" id="54343"/>
    <lineage>
        <taxon>Eukaryota</taxon>
        <taxon>Metazoa</taxon>
        <taxon>Chordata</taxon>
        <taxon>Craniata</taxon>
        <taxon>Vertebrata</taxon>
        <taxon>Euteleostomi</taxon>
        <taxon>Actinopterygii</taxon>
        <taxon>Neopterygii</taxon>
        <taxon>Teleostei</taxon>
        <taxon>Neoteleostei</taxon>
        <taxon>Acanthomorphata</taxon>
        <taxon>Eupercaria</taxon>
        <taxon>Perciformes</taxon>
        <taxon>Percoidei</taxon>
        <taxon>Percidae</taxon>
        <taxon>Etheostomatinae</taxon>
        <taxon>Etheostoma</taxon>
    </lineage>
</organism>
<comment type="similarity">
    <text evidence="2">Belongs to the carbon-nitrogen hydrolase superfamily. NIT1/NIT2 family.</text>
</comment>
<dbReference type="Gene3D" id="3.40.250.10">
    <property type="entry name" value="Rhodanese-like domain"/>
    <property type="match status" value="1"/>
</dbReference>
<feature type="domain" description="CN hydrolase" evidence="13">
    <location>
        <begin position="720"/>
        <end position="949"/>
    </location>
</feature>
<name>A0A5J5D8J1_9PERO</name>
<evidence type="ECO:0000256" key="1">
    <source>
        <dbReference type="ARBA" id="ARBA00004601"/>
    </source>
</evidence>
<dbReference type="FunFam" id="1.10.472.80:FF:000017">
    <property type="entry name" value="TBC1 domain family member 23"/>
    <property type="match status" value="1"/>
</dbReference>
<dbReference type="GO" id="GO:0050152">
    <property type="term" value="F:omega-amidase activity"/>
    <property type="evidence" value="ECO:0007669"/>
    <property type="project" value="UniProtKB-EC"/>
</dbReference>
<dbReference type="Pfam" id="PF00566">
    <property type="entry name" value="RabGAP-TBC"/>
    <property type="match status" value="1"/>
</dbReference>
<evidence type="ECO:0000313" key="14">
    <source>
        <dbReference type="EMBL" id="KAA8589704.1"/>
    </source>
</evidence>
<keyword evidence="15" id="KW-1185">Reference proteome</keyword>
<keyword evidence="4" id="KW-0217">Developmental protein</keyword>
<keyword evidence="6" id="KW-0333">Golgi apparatus</keyword>
<dbReference type="InterPro" id="IPR039755">
    <property type="entry name" value="TBC1D23"/>
</dbReference>
<comment type="catalytic activity">
    <reaction evidence="10">
        <text>2-oxosuccinamate + H2O = oxaloacetate + NH4(+)</text>
        <dbReference type="Rhea" id="RHEA:59412"/>
        <dbReference type="ChEBI" id="CHEBI:15377"/>
        <dbReference type="ChEBI" id="CHEBI:16452"/>
        <dbReference type="ChEBI" id="CHEBI:28938"/>
        <dbReference type="ChEBI" id="CHEBI:57735"/>
        <dbReference type="EC" id="3.5.1.3"/>
    </reaction>
    <physiologicalReaction direction="left-to-right" evidence="10">
        <dbReference type="Rhea" id="RHEA:59413"/>
    </physiologicalReaction>
</comment>
<evidence type="ECO:0000259" key="13">
    <source>
        <dbReference type="PROSITE" id="PS50263"/>
    </source>
</evidence>
<dbReference type="GO" id="GO:0007399">
    <property type="term" value="P:nervous system development"/>
    <property type="evidence" value="ECO:0007669"/>
    <property type="project" value="UniProtKB-ARBA"/>
</dbReference>
<dbReference type="EMBL" id="VOFY01000009">
    <property type="protein sequence ID" value="KAA8589704.1"/>
    <property type="molecule type" value="Genomic_DNA"/>
</dbReference>
<dbReference type="PANTHER" id="PTHR13297">
    <property type="entry name" value="TBC1 DOMAIN FAMILY MEMBER 23-RELATED"/>
    <property type="match status" value="1"/>
</dbReference>
<dbReference type="PROSITE" id="PS50263">
    <property type="entry name" value="CN_HYDROLASE"/>
    <property type="match status" value="1"/>
</dbReference>
<evidence type="ECO:0000256" key="9">
    <source>
        <dbReference type="ARBA" id="ARBA00041576"/>
    </source>
</evidence>
<evidence type="ECO:0000256" key="4">
    <source>
        <dbReference type="ARBA" id="ARBA00022473"/>
    </source>
</evidence>
<evidence type="ECO:0000256" key="6">
    <source>
        <dbReference type="ARBA" id="ARBA00023034"/>
    </source>
</evidence>
<proteinExistence type="inferred from homology"/>
<dbReference type="GO" id="GO:1990403">
    <property type="term" value="P:embryonic brain development"/>
    <property type="evidence" value="ECO:0007669"/>
    <property type="project" value="TreeGrafter"/>
</dbReference>
<evidence type="ECO:0000256" key="3">
    <source>
        <dbReference type="ARBA" id="ARBA00014207"/>
    </source>
</evidence>
<dbReference type="InterPro" id="IPR036526">
    <property type="entry name" value="C-N_Hydrolase_sf"/>
</dbReference>
<dbReference type="InterPro" id="IPR001763">
    <property type="entry name" value="Rhodanese-like_dom"/>
</dbReference>
<dbReference type="SUPFAM" id="SSF56317">
    <property type="entry name" value="Carbon-nitrogen hydrolase"/>
    <property type="match status" value="1"/>
</dbReference>
<evidence type="ECO:0000256" key="10">
    <source>
        <dbReference type="ARBA" id="ARBA00048745"/>
    </source>
</evidence>
<dbReference type="GO" id="GO:0005829">
    <property type="term" value="C:cytosol"/>
    <property type="evidence" value="ECO:0007669"/>
    <property type="project" value="GOC"/>
</dbReference>
<dbReference type="EC" id="3.5.1.3" evidence="8"/>
<evidence type="ECO:0000259" key="11">
    <source>
        <dbReference type="PROSITE" id="PS50086"/>
    </source>
</evidence>
<dbReference type="GO" id="GO:0042147">
    <property type="term" value="P:retrograde transport, endosome to Golgi"/>
    <property type="evidence" value="ECO:0007669"/>
    <property type="project" value="InterPro"/>
</dbReference>